<evidence type="ECO:0000256" key="1">
    <source>
        <dbReference type="SAM" id="Phobius"/>
    </source>
</evidence>
<accession>A0A926HZW1</accession>
<keyword evidence="1" id="KW-0812">Transmembrane</keyword>
<dbReference type="AlphaFoldDB" id="A0A926HZW1"/>
<comment type="caution">
    <text evidence="2">The sequence shown here is derived from an EMBL/GenBank/DDBJ whole genome shotgun (WGS) entry which is preliminary data.</text>
</comment>
<proteinExistence type="predicted"/>
<feature type="transmembrane region" description="Helical" evidence="1">
    <location>
        <begin position="20"/>
        <end position="42"/>
    </location>
</feature>
<dbReference type="EMBL" id="JACRSU010000004">
    <property type="protein sequence ID" value="MBC8541580.1"/>
    <property type="molecule type" value="Genomic_DNA"/>
</dbReference>
<organism evidence="2 3">
    <name type="scientific">Congzhengia minquanensis</name>
    <dbReference type="NCBI Taxonomy" id="2763657"/>
    <lineage>
        <taxon>Bacteria</taxon>
        <taxon>Bacillati</taxon>
        <taxon>Bacillota</taxon>
        <taxon>Clostridia</taxon>
        <taxon>Eubacteriales</taxon>
        <taxon>Oscillospiraceae</taxon>
        <taxon>Congzhengia</taxon>
    </lineage>
</organism>
<dbReference type="RefSeq" id="WP_249313597.1">
    <property type="nucleotide sequence ID" value="NZ_JACRSU010000004.1"/>
</dbReference>
<keyword evidence="1" id="KW-0472">Membrane</keyword>
<keyword evidence="3" id="KW-1185">Reference proteome</keyword>
<sequence>MAEKKEKGFLLSSLENFWYYYKWPFLGGIVIFFVVIIAMINFSSVEEPSDASVLAVFARPLTTQEFEFQSRLEGVIEDADGNGTKQISTNALYITESGKSDEDSLAISKFENTIAYAQSDLVLLDGTNLNRFQSKDFLEPLENYVDVSQFDSDSLVYRDGKAVAVKLTNSKLLLDMQFFIDDVYAGIMFVPEEGTPSLETHRKNAAAMLLKLSEKE</sequence>
<gene>
    <name evidence="2" type="ORF">H8698_11385</name>
</gene>
<evidence type="ECO:0000313" key="2">
    <source>
        <dbReference type="EMBL" id="MBC8541580.1"/>
    </source>
</evidence>
<name>A0A926HZW1_9FIRM</name>
<evidence type="ECO:0000313" key="3">
    <source>
        <dbReference type="Proteomes" id="UP000611762"/>
    </source>
</evidence>
<protein>
    <submittedName>
        <fullName evidence="2">Uncharacterized protein</fullName>
    </submittedName>
</protein>
<dbReference type="Proteomes" id="UP000611762">
    <property type="component" value="Unassembled WGS sequence"/>
</dbReference>
<reference evidence="2" key="1">
    <citation type="submission" date="2020-08" db="EMBL/GenBank/DDBJ databases">
        <title>Genome public.</title>
        <authorList>
            <person name="Liu C."/>
            <person name="Sun Q."/>
        </authorList>
    </citation>
    <scope>NUCLEOTIDE SEQUENCE</scope>
    <source>
        <strain evidence="2">H8</strain>
    </source>
</reference>
<keyword evidence="1" id="KW-1133">Transmembrane helix</keyword>